<keyword evidence="15 18" id="KW-0496">Mitochondrion</keyword>
<dbReference type="EMBL" id="JN989956">
    <property type="protein sequence ID" value="AFM29542.1"/>
    <property type="molecule type" value="Genomic_DNA"/>
</dbReference>
<feature type="transmembrane region" description="Helical" evidence="18">
    <location>
        <begin position="172"/>
        <end position="192"/>
    </location>
</feature>
<evidence type="ECO:0000313" key="20">
    <source>
        <dbReference type="EMBL" id="AFM29542.1"/>
    </source>
</evidence>
<evidence type="ECO:0000256" key="7">
    <source>
        <dbReference type="ARBA" id="ARBA00022660"/>
    </source>
</evidence>
<keyword evidence="8 18" id="KW-0812">Transmembrane</keyword>
<protein>
    <recommendedName>
        <fullName evidence="5 18">NADH-ubiquinone oxidoreductase chain 2</fullName>
        <ecNumber evidence="4 18">7.1.1.2</ecNumber>
    </recommendedName>
</protein>
<evidence type="ECO:0000256" key="15">
    <source>
        <dbReference type="ARBA" id="ARBA00023128"/>
    </source>
</evidence>
<evidence type="ECO:0000256" key="10">
    <source>
        <dbReference type="ARBA" id="ARBA00022967"/>
    </source>
</evidence>
<comment type="catalytic activity">
    <reaction evidence="17 18">
        <text>a ubiquinone + NADH + 5 H(+)(in) = a ubiquinol + NAD(+) + 4 H(+)(out)</text>
        <dbReference type="Rhea" id="RHEA:29091"/>
        <dbReference type="Rhea" id="RHEA-COMP:9565"/>
        <dbReference type="Rhea" id="RHEA-COMP:9566"/>
        <dbReference type="ChEBI" id="CHEBI:15378"/>
        <dbReference type="ChEBI" id="CHEBI:16389"/>
        <dbReference type="ChEBI" id="CHEBI:17976"/>
        <dbReference type="ChEBI" id="CHEBI:57540"/>
        <dbReference type="ChEBI" id="CHEBI:57945"/>
        <dbReference type="EC" id="7.1.1.2"/>
    </reaction>
</comment>
<dbReference type="EC" id="7.1.1.2" evidence="4 18"/>
<evidence type="ECO:0000256" key="1">
    <source>
        <dbReference type="ARBA" id="ARBA00003257"/>
    </source>
</evidence>
<evidence type="ECO:0000256" key="8">
    <source>
        <dbReference type="ARBA" id="ARBA00022692"/>
    </source>
</evidence>
<sequence length="336" mass="38560">MNLYFPPFIYFFFLVLGTFISISSSSLFGMWMGLEVNLMSFIPLVINLENNKKSSEAAIKYFLIQAIASSIVIFSSLIFFLFGGNFISYGFNLIITLALSTKLGMAPLHFWFPEVIEGLNWINSLILLTWQKISPLVILSLFFDPKVLIFSSMVSAVVGALSGFNQTSFRKILAFSSISHLGWMGSLMYISKGLWVDYFLIYTVTSFIMCLSFWFFSLNYFSQLSIIKDLKMKFIVFINILSLGGLPPLLGFFPKWVAMLALVKSVPILAVLIGSSLVTLYFYTRMCFSTFTLFIQNLLWFYKPGTAKKLSFFKFCDFYYFSSYLPYFICFYMMTS</sequence>
<keyword evidence="7 18" id="KW-0679">Respiratory chain</keyword>
<feature type="transmembrane region" description="Helical" evidence="18">
    <location>
        <begin position="259"/>
        <end position="283"/>
    </location>
</feature>
<comment type="subcellular location">
    <subcellularLocation>
        <location evidence="2 18">Mitochondrion inner membrane</location>
        <topology evidence="2 18">Multi-pass membrane protein</topology>
    </subcellularLocation>
</comment>
<feature type="transmembrane region" description="Helical" evidence="18">
    <location>
        <begin position="61"/>
        <end position="83"/>
    </location>
</feature>
<comment type="function">
    <text evidence="18">Core subunit of the mitochondrial membrane respiratory chain NADH dehydrogenase (Complex I) which catalyzes electron transfer from NADH through the respiratory chain, using ubiquinone as an electron acceptor. Essential for the catalytic activity and assembly of complex I.</text>
</comment>
<dbReference type="PANTHER" id="PTHR46552:SF1">
    <property type="entry name" value="NADH-UBIQUINONE OXIDOREDUCTASE CHAIN 2"/>
    <property type="match status" value="1"/>
</dbReference>
<evidence type="ECO:0000256" key="18">
    <source>
        <dbReference type="RuleBase" id="RU003403"/>
    </source>
</evidence>
<evidence type="ECO:0000256" key="6">
    <source>
        <dbReference type="ARBA" id="ARBA00022448"/>
    </source>
</evidence>
<dbReference type="GO" id="GO:0006120">
    <property type="term" value="P:mitochondrial electron transport, NADH to ubiquinone"/>
    <property type="evidence" value="ECO:0007669"/>
    <property type="project" value="InterPro"/>
</dbReference>
<reference evidence="20" key="1">
    <citation type="submission" date="2011-11" db="EMBL/GenBank/DDBJ databases">
        <title>New molecular markers for revealing the population structure of Chthamalus stellatus in the Mediterranean and the Eastern Atlantic.</title>
        <authorList>
            <person name="Sasson N."/>
            <person name="Simon-Blecher N."/>
            <person name="Achituv Y."/>
        </authorList>
    </citation>
    <scope>NUCLEOTIDE SEQUENCE</scope>
    <source>
        <strain evidence="20">Dor 3</strain>
    </source>
</reference>
<evidence type="ECO:0000256" key="9">
    <source>
        <dbReference type="ARBA" id="ARBA00022792"/>
    </source>
</evidence>
<dbReference type="InterPro" id="IPR001750">
    <property type="entry name" value="ND/Mrp_TM"/>
</dbReference>
<proteinExistence type="inferred from homology"/>
<evidence type="ECO:0000256" key="3">
    <source>
        <dbReference type="ARBA" id="ARBA00007012"/>
    </source>
</evidence>
<accession>I4CIU3</accession>
<geneLocation type="mitochondrion" evidence="20"/>
<dbReference type="PRINTS" id="PR01436">
    <property type="entry name" value="NADHDHGNASE2"/>
</dbReference>
<evidence type="ECO:0000256" key="11">
    <source>
        <dbReference type="ARBA" id="ARBA00022982"/>
    </source>
</evidence>
<keyword evidence="13 18" id="KW-0520">NAD</keyword>
<evidence type="ECO:0000256" key="16">
    <source>
        <dbReference type="ARBA" id="ARBA00023136"/>
    </source>
</evidence>
<feature type="transmembrane region" description="Helical" evidence="18">
    <location>
        <begin position="234"/>
        <end position="253"/>
    </location>
</feature>
<evidence type="ECO:0000256" key="14">
    <source>
        <dbReference type="ARBA" id="ARBA00023075"/>
    </source>
</evidence>
<dbReference type="InterPro" id="IPR003917">
    <property type="entry name" value="NADH_UbQ_OxRdtase_chain2"/>
</dbReference>
<dbReference type="AlphaFoldDB" id="I4CIU3"/>
<dbReference type="GO" id="GO:0005743">
    <property type="term" value="C:mitochondrial inner membrane"/>
    <property type="evidence" value="ECO:0007669"/>
    <property type="project" value="UniProtKB-SubCell"/>
</dbReference>
<feature type="transmembrane region" description="Helical" evidence="18">
    <location>
        <begin position="198"/>
        <end position="222"/>
    </location>
</feature>
<feature type="transmembrane region" description="Helical" evidence="18">
    <location>
        <begin position="7"/>
        <end position="24"/>
    </location>
</feature>
<evidence type="ECO:0000256" key="5">
    <source>
        <dbReference type="ARBA" id="ARBA00021008"/>
    </source>
</evidence>
<evidence type="ECO:0000256" key="17">
    <source>
        <dbReference type="ARBA" id="ARBA00049551"/>
    </source>
</evidence>
<evidence type="ECO:0000256" key="13">
    <source>
        <dbReference type="ARBA" id="ARBA00023027"/>
    </source>
</evidence>
<comment type="function">
    <text evidence="1">Core subunit of the mitochondrial membrane respiratory chain NADH dehydrogenase (Complex I) that is believed to belong to the minimal assembly required for catalysis. Complex I functions in the transfer of electrons from NADH to the respiratory chain. The immediate electron acceptor for the enzyme is believed to be ubiquinone.</text>
</comment>
<name>I4CIU3_CHTST</name>
<dbReference type="Pfam" id="PF00361">
    <property type="entry name" value="Proton_antipo_M"/>
    <property type="match status" value="1"/>
</dbReference>
<dbReference type="InterPro" id="IPR050175">
    <property type="entry name" value="Complex_I_Subunit_2"/>
</dbReference>
<keyword evidence="14 18" id="KW-0830">Ubiquinone</keyword>
<evidence type="ECO:0000256" key="12">
    <source>
        <dbReference type="ARBA" id="ARBA00022989"/>
    </source>
</evidence>
<keyword evidence="9 18" id="KW-0999">Mitochondrion inner membrane</keyword>
<feature type="transmembrane region" description="Helical" evidence="18">
    <location>
        <begin position="318"/>
        <end position="335"/>
    </location>
</feature>
<comment type="similarity">
    <text evidence="3 18">Belongs to the complex I subunit 2 family.</text>
</comment>
<gene>
    <name evidence="20" type="primary">ND2</name>
</gene>
<dbReference type="PANTHER" id="PTHR46552">
    <property type="entry name" value="NADH-UBIQUINONE OXIDOREDUCTASE CHAIN 2"/>
    <property type="match status" value="1"/>
</dbReference>
<evidence type="ECO:0000259" key="19">
    <source>
        <dbReference type="Pfam" id="PF00361"/>
    </source>
</evidence>
<evidence type="ECO:0000256" key="2">
    <source>
        <dbReference type="ARBA" id="ARBA00004448"/>
    </source>
</evidence>
<keyword evidence="11 18" id="KW-0249">Electron transport</keyword>
<dbReference type="GO" id="GO:0008137">
    <property type="term" value="F:NADH dehydrogenase (ubiquinone) activity"/>
    <property type="evidence" value="ECO:0007669"/>
    <property type="project" value="UniProtKB-EC"/>
</dbReference>
<organism evidence="20">
    <name type="scientific">Chthamalus stellatus</name>
    <name type="common">Poli's stellate barnacle</name>
    <dbReference type="NCBI Taxonomy" id="95550"/>
    <lineage>
        <taxon>Eukaryota</taxon>
        <taxon>Metazoa</taxon>
        <taxon>Ecdysozoa</taxon>
        <taxon>Arthropoda</taxon>
        <taxon>Crustacea</taxon>
        <taxon>Multicrustacea</taxon>
        <taxon>Cirripedia</taxon>
        <taxon>Thoracica</taxon>
        <taxon>Thoracicalcarea</taxon>
        <taxon>Balanomorpha</taxon>
        <taxon>Chthamaloidea</taxon>
        <taxon>Chthamalidae</taxon>
        <taxon>Chthamalus</taxon>
    </lineage>
</organism>
<keyword evidence="6" id="KW-0813">Transport</keyword>
<feature type="transmembrane region" description="Helical" evidence="18">
    <location>
        <begin position="148"/>
        <end position="165"/>
    </location>
</feature>
<keyword evidence="16 18" id="KW-0472">Membrane</keyword>
<evidence type="ECO:0000256" key="4">
    <source>
        <dbReference type="ARBA" id="ARBA00012944"/>
    </source>
</evidence>
<keyword evidence="10 18" id="KW-1278">Translocase</keyword>
<feature type="transmembrane region" description="Helical" evidence="18">
    <location>
        <begin position="89"/>
        <end position="112"/>
    </location>
</feature>
<feature type="domain" description="NADH:quinone oxidoreductase/Mrp antiporter transmembrane" evidence="19">
    <location>
        <begin position="24"/>
        <end position="277"/>
    </location>
</feature>
<keyword evidence="12 18" id="KW-1133">Transmembrane helix</keyword>